<evidence type="ECO:0000256" key="6">
    <source>
        <dbReference type="ARBA" id="ARBA00022741"/>
    </source>
</evidence>
<evidence type="ECO:0000256" key="9">
    <source>
        <dbReference type="ARBA" id="ARBA00048721"/>
    </source>
</evidence>
<comment type="pathway">
    <text evidence="2 10">Cofactor biosynthesis; NAD(+) biosynthesis; deamido-NAD(+) from nicotinate D-ribonucleotide: step 1/1.</text>
</comment>
<organism evidence="12 13">
    <name type="scientific">Candidatus Saccharicenans subterraneus</name>
    <dbReference type="NCBI Taxonomy" id="2508984"/>
    <lineage>
        <taxon>Bacteria</taxon>
        <taxon>Candidatus Aminicenantota</taxon>
        <taxon>Candidatus Aminicenantia</taxon>
        <taxon>Candidatus Aminicenantales</taxon>
        <taxon>Candidatus Saccharicenantaceae</taxon>
        <taxon>Candidatus Saccharicenans</taxon>
    </lineage>
</organism>
<dbReference type="GO" id="GO:0005524">
    <property type="term" value="F:ATP binding"/>
    <property type="evidence" value="ECO:0007669"/>
    <property type="project" value="UniProtKB-KW"/>
</dbReference>
<evidence type="ECO:0000313" key="13">
    <source>
        <dbReference type="Proteomes" id="UP000257323"/>
    </source>
</evidence>
<comment type="similarity">
    <text evidence="10">Belongs to the NadD family.</text>
</comment>
<keyword evidence="7 10" id="KW-0067">ATP-binding</keyword>
<dbReference type="NCBIfam" id="TIGR00125">
    <property type="entry name" value="cyt_tran_rel"/>
    <property type="match status" value="1"/>
</dbReference>
<evidence type="ECO:0000313" key="12">
    <source>
        <dbReference type="EMBL" id="RFT16979.1"/>
    </source>
</evidence>
<dbReference type="NCBIfam" id="NF000840">
    <property type="entry name" value="PRK00071.1-3"/>
    <property type="match status" value="1"/>
</dbReference>
<dbReference type="CDD" id="cd02165">
    <property type="entry name" value="NMNAT"/>
    <property type="match status" value="1"/>
</dbReference>
<dbReference type="EC" id="2.7.7.18" evidence="10"/>
<evidence type="ECO:0000256" key="3">
    <source>
        <dbReference type="ARBA" id="ARBA00022642"/>
    </source>
</evidence>
<evidence type="ECO:0000259" key="11">
    <source>
        <dbReference type="Pfam" id="PF01467"/>
    </source>
</evidence>
<feature type="domain" description="Cytidyltransferase-like" evidence="11">
    <location>
        <begin position="17"/>
        <end position="201"/>
    </location>
</feature>
<gene>
    <name evidence="10" type="primary">nadD</name>
    <name evidence="12" type="ORF">OP8BY_0921</name>
</gene>
<evidence type="ECO:0000256" key="4">
    <source>
        <dbReference type="ARBA" id="ARBA00022679"/>
    </source>
</evidence>
<evidence type="ECO:0000256" key="10">
    <source>
        <dbReference type="HAMAP-Rule" id="MF_00244"/>
    </source>
</evidence>
<dbReference type="SUPFAM" id="SSF52374">
    <property type="entry name" value="Nucleotidylyl transferase"/>
    <property type="match status" value="1"/>
</dbReference>
<comment type="catalytic activity">
    <reaction evidence="9 10">
        <text>nicotinate beta-D-ribonucleotide + ATP + H(+) = deamido-NAD(+) + diphosphate</text>
        <dbReference type="Rhea" id="RHEA:22860"/>
        <dbReference type="ChEBI" id="CHEBI:15378"/>
        <dbReference type="ChEBI" id="CHEBI:30616"/>
        <dbReference type="ChEBI" id="CHEBI:33019"/>
        <dbReference type="ChEBI" id="CHEBI:57502"/>
        <dbReference type="ChEBI" id="CHEBI:58437"/>
        <dbReference type="EC" id="2.7.7.18"/>
    </reaction>
</comment>
<dbReference type="GO" id="GO:0009435">
    <property type="term" value="P:NAD+ biosynthetic process"/>
    <property type="evidence" value="ECO:0007669"/>
    <property type="project" value="UniProtKB-UniRule"/>
</dbReference>
<sequence>MNKVKKEKEPAMSLTGLFGGTFNPIHLGHLKVAEEVIGRFPLDRILFVPSYIPPHKSSVEVVPVRHRLKMVAIACQGHPAFLVSDVEARRPGPSYSIVTLRRLRQDRPGDQFFFIVGTDAFLEIETWKDYDRLLRECSFIVVSRPGFGIKSLEKVIERIKPAEVLLLGNRTVFKSTNLKPGNLYLLEARTPDVSSSEIRKRLRAGQPITGLVPPGVEQYIEKHKLYR</sequence>
<dbReference type="AlphaFoldDB" id="A0A3E2BQI0"/>
<proteinExistence type="inferred from homology"/>
<dbReference type="Pfam" id="PF01467">
    <property type="entry name" value="CTP_transf_like"/>
    <property type="match status" value="1"/>
</dbReference>
<evidence type="ECO:0000256" key="2">
    <source>
        <dbReference type="ARBA" id="ARBA00005019"/>
    </source>
</evidence>
<dbReference type="InterPro" id="IPR005248">
    <property type="entry name" value="NadD/NMNAT"/>
</dbReference>
<dbReference type="Gene3D" id="3.40.50.620">
    <property type="entry name" value="HUPs"/>
    <property type="match status" value="1"/>
</dbReference>
<evidence type="ECO:0000256" key="8">
    <source>
        <dbReference type="ARBA" id="ARBA00023027"/>
    </source>
</evidence>
<evidence type="ECO:0000256" key="7">
    <source>
        <dbReference type="ARBA" id="ARBA00022840"/>
    </source>
</evidence>
<dbReference type="NCBIfam" id="TIGR00482">
    <property type="entry name" value="nicotinate (nicotinamide) nucleotide adenylyltransferase"/>
    <property type="match status" value="1"/>
</dbReference>
<accession>A0A3E2BQI0</accession>
<dbReference type="InterPro" id="IPR004821">
    <property type="entry name" value="Cyt_trans-like"/>
</dbReference>
<dbReference type="GO" id="GO:0004515">
    <property type="term" value="F:nicotinate-nucleotide adenylyltransferase activity"/>
    <property type="evidence" value="ECO:0007669"/>
    <property type="project" value="UniProtKB-UniRule"/>
</dbReference>
<dbReference type="InterPro" id="IPR014729">
    <property type="entry name" value="Rossmann-like_a/b/a_fold"/>
</dbReference>
<keyword evidence="4 10" id="KW-0808">Transferase</keyword>
<dbReference type="PANTHER" id="PTHR39321">
    <property type="entry name" value="NICOTINATE-NUCLEOTIDE ADENYLYLTRANSFERASE-RELATED"/>
    <property type="match status" value="1"/>
</dbReference>
<keyword evidence="8 10" id="KW-0520">NAD</keyword>
<keyword evidence="6 10" id="KW-0547">Nucleotide-binding</keyword>
<dbReference type="HAMAP" id="MF_00244">
    <property type="entry name" value="NaMN_adenylyltr"/>
    <property type="match status" value="1"/>
</dbReference>
<dbReference type="EMBL" id="QUAH01000001">
    <property type="protein sequence ID" value="RFT16979.1"/>
    <property type="molecule type" value="Genomic_DNA"/>
</dbReference>
<evidence type="ECO:0000256" key="1">
    <source>
        <dbReference type="ARBA" id="ARBA00002324"/>
    </source>
</evidence>
<name>A0A3E2BQI0_9BACT</name>
<comment type="caution">
    <text evidence="12">The sequence shown here is derived from an EMBL/GenBank/DDBJ whole genome shotgun (WGS) entry which is preliminary data.</text>
</comment>
<comment type="function">
    <text evidence="1 10">Catalyzes the reversible adenylation of nicotinate mononucleotide (NaMN) to nicotinic acid adenine dinucleotide (NaAD).</text>
</comment>
<dbReference type="PANTHER" id="PTHR39321:SF3">
    <property type="entry name" value="PHOSPHOPANTETHEINE ADENYLYLTRANSFERASE"/>
    <property type="match status" value="1"/>
</dbReference>
<reference evidence="12 13" key="1">
    <citation type="submission" date="2018-08" db="EMBL/GenBank/DDBJ databases">
        <title>Genome analysis of the thermophilic bacterium of the candidate phylum Aminicenantes from deep subsurface aquifer revealed its physiology and ecological role.</title>
        <authorList>
            <person name="Kadnikov V.V."/>
            <person name="Mardanov A.V."/>
            <person name="Beletsky A.V."/>
            <person name="Karnachuk O.V."/>
            <person name="Ravin N.V."/>
        </authorList>
    </citation>
    <scope>NUCLEOTIDE SEQUENCE [LARGE SCALE GENOMIC DNA]</scope>
    <source>
        <strain evidence="12">BY38</strain>
    </source>
</reference>
<dbReference type="Proteomes" id="UP000257323">
    <property type="component" value="Unassembled WGS sequence"/>
</dbReference>
<evidence type="ECO:0000256" key="5">
    <source>
        <dbReference type="ARBA" id="ARBA00022695"/>
    </source>
</evidence>
<keyword evidence="5 10" id="KW-0548">Nucleotidyltransferase</keyword>
<protein>
    <recommendedName>
        <fullName evidence="10">Probable nicotinate-nucleotide adenylyltransferase</fullName>
        <ecNumber evidence="10">2.7.7.18</ecNumber>
    </recommendedName>
    <alternativeName>
        <fullName evidence="10">Deamido-NAD(+) diphosphorylase</fullName>
    </alternativeName>
    <alternativeName>
        <fullName evidence="10">Deamido-NAD(+) pyrophosphorylase</fullName>
    </alternativeName>
    <alternativeName>
        <fullName evidence="10">Nicotinate mononucleotide adenylyltransferase</fullName>
        <shortName evidence="10">NaMN adenylyltransferase</shortName>
    </alternativeName>
</protein>
<keyword evidence="3 10" id="KW-0662">Pyridine nucleotide biosynthesis</keyword>
<dbReference type="UniPathway" id="UPA00253">
    <property type="reaction ID" value="UER00332"/>
</dbReference>